<dbReference type="Gene3D" id="3.40.50.720">
    <property type="entry name" value="NAD(P)-binding Rossmann-like Domain"/>
    <property type="match status" value="1"/>
</dbReference>
<keyword evidence="2" id="KW-0560">Oxidoreductase</keyword>
<evidence type="ECO:0000313" key="3">
    <source>
        <dbReference type="EMBL" id="OHX67991.1"/>
    </source>
</evidence>
<organism evidence="3 4">
    <name type="scientific">Flammeovirga pacifica</name>
    <dbReference type="NCBI Taxonomy" id="915059"/>
    <lineage>
        <taxon>Bacteria</taxon>
        <taxon>Pseudomonadati</taxon>
        <taxon>Bacteroidota</taxon>
        <taxon>Cytophagia</taxon>
        <taxon>Cytophagales</taxon>
        <taxon>Flammeovirgaceae</taxon>
        <taxon>Flammeovirga</taxon>
    </lineage>
</organism>
<dbReference type="InterPro" id="IPR002347">
    <property type="entry name" value="SDR_fam"/>
</dbReference>
<keyword evidence="4" id="KW-1185">Reference proteome</keyword>
<reference evidence="3 4" key="1">
    <citation type="journal article" date="2012" name="Int. J. Syst. Evol. Microbiol.">
        <title>Flammeovirga pacifica sp. nov., isolated from deep-sea sediment.</title>
        <authorList>
            <person name="Xu H."/>
            <person name="Fu Y."/>
            <person name="Yang N."/>
            <person name="Ding Z."/>
            <person name="Lai Q."/>
            <person name="Zeng R."/>
        </authorList>
    </citation>
    <scope>NUCLEOTIDE SEQUENCE [LARGE SCALE GENOMIC DNA]</scope>
    <source>
        <strain evidence="4">DSM 24597 / LMG 26175 / WPAGA1</strain>
    </source>
</reference>
<dbReference type="OrthoDB" id="9808814at2"/>
<dbReference type="PANTHER" id="PTHR24320">
    <property type="entry name" value="RETINOL DEHYDROGENASE"/>
    <property type="match status" value="1"/>
</dbReference>
<dbReference type="AlphaFoldDB" id="A0A1S1Z424"/>
<comment type="similarity">
    <text evidence="1">Belongs to the short-chain dehydrogenases/reductases (SDR) family.</text>
</comment>
<evidence type="ECO:0000313" key="4">
    <source>
        <dbReference type="Proteomes" id="UP000179797"/>
    </source>
</evidence>
<sequence>MKTLQSQSVFITGANGGMGKETTKLLAESGYDRIAMACRTIEKADIAKIEISNELPNLKFNSLETYGGFDMNDPKAIEEAVNHLPENKPFDIVFLQSGGVVFTKDFQFVEYQGKKFEKTIFQNVIGGYITLFHLKRRGLLKPNARVVYAGGEGARGIPGMIEKPSFSNSKEWSDYIFGKSHLKYKDMNAMGVSKFASALLTQKLAELYKGELDVVWFTPGLTYGTNGLAAKPAIERFFLEKIGFGMMALFGIAQSPKAAAQKYVDAIEGKYGENGDVLGAPDKKMLGKISDQKPMNDALTNKDLIDEFWSIIKENFGELPKSTLAKVG</sequence>
<dbReference type="EMBL" id="JRYR02000001">
    <property type="protein sequence ID" value="OHX67991.1"/>
    <property type="molecule type" value="Genomic_DNA"/>
</dbReference>
<dbReference type="SUPFAM" id="SSF51735">
    <property type="entry name" value="NAD(P)-binding Rossmann-fold domains"/>
    <property type="match status" value="1"/>
</dbReference>
<accession>A0A1S1Z424</accession>
<name>A0A1S1Z424_FLAPC</name>
<protein>
    <recommendedName>
        <fullName evidence="5">Short-chain dehydrogenase</fullName>
    </recommendedName>
</protein>
<dbReference type="GO" id="GO:0016491">
    <property type="term" value="F:oxidoreductase activity"/>
    <property type="evidence" value="ECO:0007669"/>
    <property type="project" value="UniProtKB-KW"/>
</dbReference>
<dbReference type="InterPro" id="IPR036291">
    <property type="entry name" value="NAD(P)-bd_dom_sf"/>
</dbReference>
<dbReference type="STRING" id="915059.NH26_17395"/>
<gene>
    <name evidence="3" type="ORF">NH26_17395</name>
</gene>
<evidence type="ECO:0000256" key="1">
    <source>
        <dbReference type="ARBA" id="ARBA00006484"/>
    </source>
</evidence>
<proteinExistence type="inferred from homology"/>
<dbReference type="RefSeq" id="WP_044220023.1">
    <property type="nucleotide sequence ID" value="NZ_JRYR02000001.1"/>
</dbReference>
<dbReference type="Proteomes" id="UP000179797">
    <property type="component" value="Unassembled WGS sequence"/>
</dbReference>
<dbReference type="Pfam" id="PF00106">
    <property type="entry name" value="adh_short"/>
    <property type="match status" value="1"/>
</dbReference>
<evidence type="ECO:0008006" key="5">
    <source>
        <dbReference type="Google" id="ProtNLM"/>
    </source>
</evidence>
<comment type="caution">
    <text evidence="3">The sequence shown here is derived from an EMBL/GenBank/DDBJ whole genome shotgun (WGS) entry which is preliminary data.</text>
</comment>
<evidence type="ECO:0000256" key="2">
    <source>
        <dbReference type="ARBA" id="ARBA00023002"/>
    </source>
</evidence>
<dbReference type="PANTHER" id="PTHR24320:SF148">
    <property type="entry name" value="NAD(P)-BINDING ROSSMANN-FOLD SUPERFAMILY PROTEIN"/>
    <property type="match status" value="1"/>
</dbReference>